<dbReference type="EMBL" id="CAFBPU010000040">
    <property type="protein sequence ID" value="CAB5037076.1"/>
    <property type="molecule type" value="Genomic_DNA"/>
</dbReference>
<dbReference type="AlphaFoldDB" id="A0A6J7JI45"/>
<reference evidence="1" key="1">
    <citation type="submission" date="2020-05" db="EMBL/GenBank/DDBJ databases">
        <authorList>
            <person name="Chiriac C."/>
            <person name="Salcher M."/>
            <person name="Ghai R."/>
            <person name="Kavagutti S V."/>
        </authorList>
    </citation>
    <scope>NUCLEOTIDE SEQUENCE</scope>
</reference>
<evidence type="ECO:0000313" key="2">
    <source>
        <dbReference type="EMBL" id="CAB5037076.1"/>
    </source>
</evidence>
<protein>
    <submittedName>
        <fullName evidence="1">Unannotated protein</fullName>
    </submittedName>
</protein>
<organism evidence="1">
    <name type="scientific">freshwater metagenome</name>
    <dbReference type="NCBI Taxonomy" id="449393"/>
    <lineage>
        <taxon>unclassified sequences</taxon>
        <taxon>metagenomes</taxon>
        <taxon>ecological metagenomes</taxon>
    </lineage>
</organism>
<proteinExistence type="predicted"/>
<evidence type="ECO:0000313" key="1">
    <source>
        <dbReference type="EMBL" id="CAB4942489.1"/>
    </source>
</evidence>
<accession>A0A6J7JI45</accession>
<dbReference type="EMBL" id="CAFBND010000039">
    <property type="protein sequence ID" value="CAB4942489.1"/>
    <property type="molecule type" value="Genomic_DNA"/>
</dbReference>
<name>A0A6J7JI45_9ZZZZ</name>
<sequence length="29" mass="3126">MTLSSRARSTLRAMCQAGEIIRPTATTTT</sequence>
<gene>
    <name evidence="1" type="ORF">UFOPK3752_01150</name>
    <name evidence="2" type="ORF">UFOPK4150_01745</name>
</gene>